<gene>
    <name evidence="4" type="ORF">J0S82_018682</name>
</gene>
<dbReference type="Gene3D" id="1.10.10.10">
    <property type="entry name" value="Winged helix-like DNA-binding domain superfamily/Winged helix DNA-binding domain"/>
    <property type="match status" value="2"/>
</dbReference>
<protein>
    <submittedName>
        <fullName evidence="4">Z-DNA-binding protein 1</fullName>
    </submittedName>
</protein>
<evidence type="ECO:0000259" key="3">
    <source>
        <dbReference type="PROSITE" id="PS50139"/>
    </source>
</evidence>
<feature type="region of interest" description="Disordered" evidence="2">
    <location>
        <begin position="523"/>
        <end position="570"/>
    </location>
</feature>
<evidence type="ECO:0000313" key="4">
    <source>
        <dbReference type="EMBL" id="KAG8513355.1"/>
    </source>
</evidence>
<feature type="compositionally biased region" description="Pro residues" evidence="2">
    <location>
        <begin position="461"/>
        <end position="473"/>
    </location>
</feature>
<evidence type="ECO:0000256" key="1">
    <source>
        <dbReference type="ARBA" id="ARBA00022884"/>
    </source>
</evidence>
<feature type="region of interest" description="Disordered" evidence="2">
    <location>
        <begin position="426"/>
        <end position="487"/>
    </location>
</feature>
<dbReference type="Pfam" id="PF02295">
    <property type="entry name" value="z-alpha"/>
    <property type="match status" value="1"/>
</dbReference>
<feature type="region of interest" description="Disordered" evidence="2">
    <location>
        <begin position="161"/>
        <end position="200"/>
    </location>
</feature>
<name>A0A8J6AA04_GALPY</name>
<dbReference type="InterPro" id="IPR042371">
    <property type="entry name" value="Z_dom"/>
</dbReference>
<feature type="non-terminal residue" evidence="4">
    <location>
        <position position="1"/>
    </location>
</feature>
<dbReference type="GO" id="GO:0003723">
    <property type="term" value="F:RNA binding"/>
    <property type="evidence" value="ECO:0007669"/>
    <property type="project" value="UniProtKB-KW"/>
</dbReference>
<dbReference type="InterPro" id="IPR042361">
    <property type="entry name" value="ZBP1"/>
</dbReference>
<comment type="caution">
    <text evidence="4">The sequence shown here is derived from an EMBL/GenBank/DDBJ whole genome shotgun (WGS) entry which is preliminary data.</text>
</comment>
<dbReference type="PANTHER" id="PTHR14966">
    <property type="entry name" value="Z-DNA-BINDING PROTEIN 1"/>
    <property type="match status" value="1"/>
</dbReference>
<dbReference type="SMART" id="SM00550">
    <property type="entry name" value="Zalpha"/>
    <property type="match status" value="2"/>
</dbReference>
<dbReference type="Proteomes" id="UP000700334">
    <property type="component" value="Unassembled WGS sequence"/>
</dbReference>
<dbReference type="GO" id="GO:0005634">
    <property type="term" value="C:nucleus"/>
    <property type="evidence" value="ECO:0007669"/>
    <property type="project" value="TreeGrafter"/>
</dbReference>
<dbReference type="EMBL" id="JAGFMF010011769">
    <property type="protein sequence ID" value="KAG8513355.1"/>
    <property type="molecule type" value="Genomic_DNA"/>
</dbReference>
<accession>A0A8J6AA04</accession>
<dbReference type="InterPro" id="IPR036390">
    <property type="entry name" value="WH_DNA-bd_sf"/>
</dbReference>
<evidence type="ECO:0000313" key="5">
    <source>
        <dbReference type="Proteomes" id="UP000700334"/>
    </source>
</evidence>
<dbReference type="GO" id="GO:0003677">
    <property type="term" value="F:DNA binding"/>
    <property type="evidence" value="ECO:0007669"/>
    <property type="project" value="InterPro"/>
</dbReference>
<proteinExistence type="predicted"/>
<dbReference type="PANTHER" id="PTHR14966:SF0">
    <property type="entry name" value="Z-DNA-BINDING PROTEIN 1"/>
    <property type="match status" value="1"/>
</dbReference>
<organism evidence="4 5">
    <name type="scientific">Galemys pyrenaicus</name>
    <name type="common">Iberian desman</name>
    <name type="synonym">Pyrenean desman</name>
    <dbReference type="NCBI Taxonomy" id="202257"/>
    <lineage>
        <taxon>Eukaryota</taxon>
        <taxon>Metazoa</taxon>
        <taxon>Chordata</taxon>
        <taxon>Craniata</taxon>
        <taxon>Vertebrata</taxon>
        <taxon>Euteleostomi</taxon>
        <taxon>Mammalia</taxon>
        <taxon>Eutheria</taxon>
        <taxon>Laurasiatheria</taxon>
        <taxon>Eulipotyphla</taxon>
        <taxon>Talpidae</taxon>
        <taxon>Galemys</taxon>
    </lineage>
</organism>
<evidence type="ECO:0000256" key="2">
    <source>
        <dbReference type="SAM" id="MobiDB-lite"/>
    </source>
</evidence>
<dbReference type="GO" id="GO:0003726">
    <property type="term" value="F:double-stranded RNA adenosine deaminase activity"/>
    <property type="evidence" value="ECO:0007669"/>
    <property type="project" value="InterPro"/>
</dbReference>
<dbReference type="InterPro" id="IPR036388">
    <property type="entry name" value="WH-like_DNA-bd_sf"/>
</dbReference>
<dbReference type="OrthoDB" id="9837317at2759"/>
<feature type="compositionally biased region" description="Basic and acidic residues" evidence="2">
    <location>
        <begin position="549"/>
        <end position="561"/>
    </location>
</feature>
<keyword evidence="1" id="KW-0694">RNA-binding</keyword>
<dbReference type="GO" id="GO:0060340">
    <property type="term" value="P:positive regulation of type I interferon-mediated signaling pathway"/>
    <property type="evidence" value="ECO:0007669"/>
    <property type="project" value="InterPro"/>
</dbReference>
<reference evidence="4" key="1">
    <citation type="journal article" date="2021" name="Evol. Appl.">
        <title>The genome of the Pyrenean desman and the effects of bottlenecks and inbreeding on the genomic landscape of an endangered species.</title>
        <authorList>
            <person name="Escoda L."/>
            <person name="Castresana J."/>
        </authorList>
    </citation>
    <scope>NUCLEOTIDE SEQUENCE</scope>
    <source>
        <strain evidence="4">IBE-C5619</strain>
    </source>
</reference>
<keyword evidence="5" id="KW-1185">Reference proteome</keyword>
<dbReference type="PROSITE" id="PS50139">
    <property type="entry name" value="Z_BINDING"/>
    <property type="match status" value="1"/>
</dbReference>
<feature type="domain" description="Z-binding" evidence="3">
    <location>
        <begin position="196"/>
        <end position="259"/>
    </location>
</feature>
<sequence>TVLNAVWVGSPDPQVSGRPELTAVSSEPIASCGFACGLLAGRGRSHSCPSLQSCRKHRPCRRLSQGGPLSPSSGSCCSMAHAPDPDEAGGPERDCALCAPFLDLEQKVLQALRESGAPVKAAQLARSCQVPKKRLNQVLYRMKDSKVTLLGSATWCLAADGPGGPGPSAQTQPSPGKKVEPQEADSAAQPHGAEASGQGVKPEKKIYGFLDARGSHRALHIAQALGMKTAKDVNRDLYALKSLHVLDLDSNSKMWGIYRPEQPGGTNQTTTIIVQKNPINMISQNAPESEIYIQSCADLQIGHGNLIVKQKPAVGSGAVAPLQLPTPPNPPAGIWGPQDIRVEKSELKQVQLGHANQMSVHSAGPEGPAHAPPGSPPGSATPAAPRAAFKIQTFQPGPQAEGVAAQRIHISSCSLESVSIGNSNRMTVSPAPAAPGGAAEPWDEERGAGELGEDFGERAPWGPPPEATPPRGPSPCDEDQAVPAQVSMSAALLGAMTLDSQVLGAAEDSHGEDTVQTRDAAARLSQAGGVPATENEAALVGTKRLPWFRQDETRRPPEHPFRASFNPLEQ</sequence>
<dbReference type="SUPFAM" id="SSF46785">
    <property type="entry name" value="Winged helix' DNA-binding domain"/>
    <property type="match status" value="2"/>
</dbReference>
<feature type="compositionally biased region" description="Low complexity" evidence="2">
    <location>
        <begin position="430"/>
        <end position="439"/>
    </location>
</feature>
<feature type="region of interest" description="Disordered" evidence="2">
    <location>
        <begin position="358"/>
        <end position="384"/>
    </location>
</feature>
<dbReference type="AlphaFoldDB" id="A0A8J6AA04"/>